<organism evidence="1 2">
    <name type="scientific">Spirosoma radiotolerans</name>
    <dbReference type="NCBI Taxonomy" id="1379870"/>
    <lineage>
        <taxon>Bacteria</taxon>
        <taxon>Pseudomonadati</taxon>
        <taxon>Bacteroidota</taxon>
        <taxon>Cytophagia</taxon>
        <taxon>Cytophagales</taxon>
        <taxon>Cytophagaceae</taxon>
        <taxon>Spirosoma</taxon>
    </lineage>
</organism>
<dbReference type="PATRIC" id="fig|1379870.5.peg.141"/>
<dbReference type="AlphaFoldDB" id="A0A0E3ZSQ9"/>
<gene>
    <name evidence="1" type="ORF">SD10_00645</name>
</gene>
<dbReference type="HOGENOM" id="CLU_2556575_0_0_10"/>
<protein>
    <submittedName>
        <fullName evidence="1">Uncharacterized protein</fullName>
    </submittedName>
</protein>
<dbReference type="Proteomes" id="UP000033054">
    <property type="component" value="Chromosome"/>
</dbReference>
<name>A0A0E3ZSQ9_9BACT</name>
<evidence type="ECO:0000313" key="2">
    <source>
        <dbReference type="Proteomes" id="UP000033054"/>
    </source>
</evidence>
<keyword evidence="2" id="KW-1185">Reference proteome</keyword>
<reference evidence="1 2" key="1">
    <citation type="journal article" date="2014" name="Curr. Microbiol.">
        <title>Spirosoma radiotolerans sp. nov., a gamma-radiation-resistant bacterium isolated from gamma ray-irradiated soil.</title>
        <authorList>
            <person name="Lee J.J."/>
            <person name="Srinivasan S."/>
            <person name="Lim S."/>
            <person name="Joe M."/>
            <person name="Im S."/>
            <person name="Bae S.I."/>
            <person name="Park K.R."/>
            <person name="Han J.H."/>
            <person name="Park S.H."/>
            <person name="Joo B.M."/>
            <person name="Park S.J."/>
            <person name="Kim M.K."/>
        </authorList>
    </citation>
    <scope>NUCLEOTIDE SEQUENCE [LARGE SCALE GENOMIC DNA]</scope>
    <source>
        <strain evidence="1 2">DG5A</strain>
    </source>
</reference>
<proteinExistence type="predicted"/>
<dbReference type="KEGG" id="srd:SD10_00645"/>
<sequence>MTDRDKQRLDELEAKTAYLLQRQDEQDYRMNQIIARLVYIEARQHRLMKELGIEPEKLDTLQTAQEDAKAINLTVISELRLN</sequence>
<accession>A0A0E3ZSQ9</accession>
<dbReference type="STRING" id="1379870.SD10_00645"/>
<dbReference type="OrthoDB" id="962501at2"/>
<evidence type="ECO:0000313" key="1">
    <source>
        <dbReference type="EMBL" id="AKD53634.1"/>
    </source>
</evidence>
<dbReference type="RefSeq" id="WP_046375219.1">
    <property type="nucleotide sequence ID" value="NZ_CP010429.1"/>
</dbReference>
<dbReference type="EMBL" id="CP010429">
    <property type="protein sequence ID" value="AKD53634.1"/>
    <property type="molecule type" value="Genomic_DNA"/>
</dbReference>